<accession>A0A6M2CKV6</accession>
<organism evidence="4">
    <name type="scientific">Rhipicephalus microplus</name>
    <name type="common">Cattle tick</name>
    <name type="synonym">Boophilus microplus</name>
    <dbReference type="NCBI Taxonomy" id="6941"/>
    <lineage>
        <taxon>Eukaryota</taxon>
        <taxon>Metazoa</taxon>
        <taxon>Ecdysozoa</taxon>
        <taxon>Arthropoda</taxon>
        <taxon>Chelicerata</taxon>
        <taxon>Arachnida</taxon>
        <taxon>Acari</taxon>
        <taxon>Parasitiformes</taxon>
        <taxon>Ixodida</taxon>
        <taxon>Ixodoidea</taxon>
        <taxon>Ixodidae</taxon>
        <taxon>Rhipicephalinae</taxon>
        <taxon>Rhipicephalus</taxon>
        <taxon>Boophilus</taxon>
    </lineage>
</organism>
<dbReference type="EMBL" id="GHWJ01001382">
    <property type="protein sequence ID" value="NOV34119.1"/>
    <property type="molecule type" value="Transcribed_RNA"/>
</dbReference>
<dbReference type="GO" id="GO:0005634">
    <property type="term" value="C:nucleus"/>
    <property type="evidence" value="ECO:0007669"/>
    <property type="project" value="TreeGrafter"/>
</dbReference>
<dbReference type="PANTHER" id="PTHR15615:SF108">
    <property type="entry name" value="PROTEIN CNPPD1"/>
    <property type="match status" value="1"/>
</dbReference>
<dbReference type="OMA" id="MEHRIAY"/>
<feature type="transmembrane region" description="Helical" evidence="3">
    <location>
        <begin position="246"/>
        <end position="268"/>
    </location>
</feature>
<dbReference type="VEuPathDB" id="VectorBase:LOC119175689"/>
<dbReference type="KEGG" id="rmp:119175689"/>
<evidence type="ECO:0000256" key="1">
    <source>
        <dbReference type="ARBA" id="ARBA00038508"/>
    </source>
</evidence>
<sequence length="389" mass="43455">MRMNLFHAISVDKDQDDLVLGPDLPMFRDHLELSERIRKTLYYGKLPTTDRPSLALTEISVQMFSKVLPNDGLKVLDMHYAASVSSGACLNSRVTGGRIHKRRSCITPCSMMLAMVYLDQLRHKNPQYMTSVSSCDLFLVSMLVASKFLYDDGEEDEVFNSEWATSANMELKDLNLLEREFLGAFDWNLYVKPKEFARVLDKIETRIAYMESSKRGWTTYTDVCVLSKSAVLGRCWLLVYDGVIKVIAVSAIAYVAAALTLFGSAALAHKVSHTGQQLLQGTSLGNQNINFFATHSNASNVLPCVVPPFLSPCTDQDRQGIVECIPDKPLHVPNKPLCQHSKPASNLSASHRVLARTRASLVCTGVPHHPQKANCVEVTFSLWQLPHHW</sequence>
<keyword evidence="3" id="KW-1133">Transmembrane helix</keyword>
<keyword evidence="3" id="KW-0472">Membrane</keyword>
<dbReference type="GO" id="GO:0016538">
    <property type="term" value="F:cyclin-dependent protein serine/threonine kinase regulator activity"/>
    <property type="evidence" value="ECO:0007669"/>
    <property type="project" value="TreeGrafter"/>
</dbReference>
<proteinExistence type="inferred from homology"/>
<dbReference type="CDD" id="cd20557">
    <property type="entry name" value="CYCLIN_ScPCL1-like"/>
    <property type="match status" value="1"/>
</dbReference>
<dbReference type="GO" id="GO:0019901">
    <property type="term" value="F:protein kinase binding"/>
    <property type="evidence" value="ECO:0007669"/>
    <property type="project" value="InterPro"/>
</dbReference>
<evidence type="ECO:0000313" key="4">
    <source>
        <dbReference type="EMBL" id="NOV34119.1"/>
    </source>
</evidence>
<dbReference type="OrthoDB" id="244495at2759"/>
<evidence type="ECO:0000256" key="2">
    <source>
        <dbReference type="ARBA" id="ARBA00040808"/>
    </source>
</evidence>
<name>A0A6M2CKV6_RHIMP</name>
<dbReference type="RefSeq" id="XP_037282529.1">
    <property type="nucleotide sequence ID" value="XM_037426632.1"/>
</dbReference>
<evidence type="ECO:0000256" key="3">
    <source>
        <dbReference type="SAM" id="Phobius"/>
    </source>
</evidence>
<keyword evidence="3" id="KW-0812">Transmembrane</keyword>
<dbReference type="AlphaFoldDB" id="A0A6M2CKV6"/>
<comment type="similarity">
    <text evidence="1">Belongs to the CNPPD1 family.</text>
</comment>
<dbReference type="InterPro" id="IPR013922">
    <property type="entry name" value="Cyclin_PHO80-like"/>
</dbReference>
<dbReference type="SUPFAM" id="SSF47954">
    <property type="entry name" value="Cyclin-like"/>
    <property type="match status" value="1"/>
</dbReference>
<dbReference type="Pfam" id="PF08613">
    <property type="entry name" value="Cyclin"/>
    <property type="match status" value="1"/>
</dbReference>
<dbReference type="GO" id="GO:0000307">
    <property type="term" value="C:cyclin-dependent protein kinase holoenzyme complex"/>
    <property type="evidence" value="ECO:0007669"/>
    <property type="project" value="TreeGrafter"/>
</dbReference>
<reference evidence="4" key="1">
    <citation type="submission" date="2019-09" db="EMBL/GenBank/DDBJ databases">
        <title>Organ-specific transcriptomic study of the physiology of the cattle tick, Rhipicephalus microplus.</title>
        <authorList>
            <person name="Tirloni L."/>
            <person name="Braz G."/>
            <person name="Gandara A.C.P."/>
            <person name="Sabadin G.A."/>
            <person name="da Silva R.M."/>
            <person name="Guizzo M.G."/>
            <person name="Machado J.A."/>
            <person name="Costa E.P."/>
            <person name="Gomes H.F."/>
            <person name="Moraes J."/>
            <person name="Mota M.B.S."/>
            <person name="Mesquita R.D."/>
            <person name="Alvarenga P.H."/>
            <person name="Alves F."/>
            <person name="Seixas A."/>
            <person name="da Fonseca R.N."/>
            <person name="Fogaca A."/>
            <person name="Logullo C."/>
            <person name="Tanaka A."/>
            <person name="Daffre S."/>
            <person name="Termignoni C."/>
            <person name="Vaz I.S.Jr."/>
            <person name="Oliveira P.L."/>
            <person name="Ribeiro J.M."/>
        </authorList>
    </citation>
    <scope>NUCLEOTIDE SEQUENCE</scope>
    <source>
        <strain evidence="4">Porto Alegre</strain>
    </source>
</reference>
<dbReference type="Gene3D" id="1.10.472.10">
    <property type="entry name" value="Cyclin-like"/>
    <property type="match status" value="1"/>
</dbReference>
<protein>
    <recommendedName>
        <fullName evidence="2">Protein CNPPD1</fullName>
    </recommendedName>
</protein>
<dbReference type="PANTHER" id="PTHR15615">
    <property type="match status" value="1"/>
</dbReference>
<dbReference type="InterPro" id="IPR036915">
    <property type="entry name" value="Cyclin-like_sf"/>
</dbReference>